<protein>
    <recommendedName>
        <fullName evidence="1">IrrE N-terminal-like domain-containing protein</fullName>
    </recommendedName>
</protein>
<dbReference type="RefSeq" id="WP_013643541.1">
    <property type="nucleotide sequence ID" value="NZ_CP113954.2"/>
</dbReference>
<evidence type="ECO:0000259" key="1">
    <source>
        <dbReference type="Pfam" id="PF06114"/>
    </source>
</evidence>
<comment type="caution">
    <text evidence="2">The sequence shown here is derived from an EMBL/GenBank/DDBJ whole genome shotgun (WGS) entry which is preliminary data.</text>
</comment>
<dbReference type="InterPro" id="IPR010359">
    <property type="entry name" value="IrrE_HExxH"/>
</dbReference>
<reference evidence="2 3" key="1">
    <citation type="submission" date="2014-02" db="EMBL/GenBank/DDBJ databases">
        <authorList>
            <person name="Manrique M."/>
        </authorList>
    </citation>
    <scope>NUCLEOTIDE SEQUENCE [LARGE SCALE GENOMIC DNA]</scope>
    <source>
        <strain evidence="2 3">LMG17956</strain>
    </source>
</reference>
<organism evidence="2 3">
    <name type="scientific">Streptococcus gallolyticus</name>
    <dbReference type="NCBI Taxonomy" id="315405"/>
    <lineage>
        <taxon>Bacteria</taxon>
        <taxon>Bacillati</taxon>
        <taxon>Bacillota</taxon>
        <taxon>Bacilli</taxon>
        <taxon>Lactobacillales</taxon>
        <taxon>Streptococcaceae</taxon>
        <taxon>Streptococcus</taxon>
    </lineage>
</organism>
<reference evidence="2 3" key="2">
    <citation type="submission" date="2014-05" db="EMBL/GenBank/DDBJ databases">
        <title>Genome sequence of Streptococcus gallolyticus.</title>
        <authorList>
            <person name="Del Campo R."/>
        </authorList>
    </citation>
    <scope>NUCLEOTIDE SEQUENCE [LARGE SCALE GENOMIC DNA]</scope>
    <source>
        <strain evidence="2 3">LMG17956</strain>
    </source>
</reference>
<dbReference type="Proteomes" id="UP000027584">
    <property type="component" value="Unassembled WGS sequence"/>
</dbReference>
<dbReference type="AlphaFoldDB" id="A0A060RJ79"/>
<dbReference type="EMBL" id="CCBC010000009">
    <property type="protein sequence ID" value="CDO16865.1"/>
    <property type="molecule type" value="Genomic_DNA"/>
</dbReference>
<evidence type="ECO:0000313" key="3">
    <source>
        <dbReference type="Proteomes" id="UP000027584"/>
    </source>
</evidence>
<proteinExistence type="predicted"/>
<gene>
    <name evidence="2" type="ORF">BN963_SGAL_00043</name>
</gene>
<name>A0A060RJ79_9STRE</name>
<evidence type="ECO:0000313" key="2">
    <source>
        <dbReference type="EMBL" id="CDO16865.1"/>
    </source>
</evidence>
<accession>A0A060RJ79</accession>
<sequence length="122" mass="14518">MEELEKLASQYGYKVLFFSPEFWGRAGVIDHVKKIIFVNAMADPITIKKVIYHELGHKDHNPANYDRLREKYELQANKAMLQNLVAEELKTVELQDFNILQFCQKYQLKESYYMDMLYSMLD</sequence>
<feature type="domain" description="IrrE N-terminal-like" evidence="1">
    <location>
        <begin position="11"/>
        <end position="85"/>
    </location>
</feature>
<dbReference type="Pfam" id="PF06114">
    <property type="entry name" value="Peptidase_M78"/>
    <property type="match status" value="1"/>
</dbReference>